<keyword evidence="3" id="KW-1185">Reference proteome</keyword>
<sequence>MSQFGDKGLQVRNLIPHGLVHMRSNVLPMLWHGTLEREMMVQVPSLSSHNGSKLRVPPPNSPRFASQRDVGVYSGTPRWGGGRSLFPSLKTEKSDVPQPSRVYQNRLTRVIQ</sequence>
<comment type="caution">
    <text evidence="2">The sequence shown here is derived from an EMBL/GenBank/DDBJ whole genome shotgun (WGS) entry which is preliminary data.</text>
</comment>
<name>A0A4Y2PTJ1_ARAVE</name>
<evidence type="ECO:0000313" key="3">
    <source>
        <dbReference type="Proteomes" id="UP000499080"/>
    </source>
</evidence>
<accession>A0A4Y2PTJ1</accession>
<gene>
    <name evidence="2" type="ORF">AVEN_35129_1</name>
</gene>
<proteinExistence type="predicted"/>
<feature type="compositionally biased region" description="Polar residues" evidence="1">
    <location>
        <begin position="101"/>
        <end position="112"/>
    </location>
</feature>
<evidence type="ECO:0000256" key="1">
    <source>
        <dbReference type="SAM" id="MobiDB-lite"/>
    </source>
</evidence>
<feature type="region of interest" description="Disordered" evidence="1">
    <location>
        <begin position="90"/>
        <end position="112"/>
    </location>
</feature>
<dbReference type="AlphaFoldDB" id="A0A4Y2PTJ1"/>
<dbReference type="Proteomes" id="UP000499080">
    <property type="component" value="Unassembled WGS sequence"/>
</dbReference>
<protein>
    <submittedName>
        <fullName evidence="2">Uncharacterized protein</fullName>
    </submittedName>
</protein>
<reference evidence="2 3" key="1">
    <citation type="journal article" date="2019" name="Sci. Rep.">
        <title>Orb-weaving spider Araneus ventricosus genome elucidates the spidroin gene catalogue.</title>
        <authorList>
            <person name="Kono N."/>
            <person name="Nakamura H."/>
            <person name="Ohtoshi R."/>
            <person name="Moran D.A.P."/>
            <person name="Shinohara A."/>
            <person name="Yoshida Y."/>
            <person name="Fujiwara M."/>
            <person name="Mori M."/>
            <person name="Tomita M."/>
            <person name="Arakawa K."/>
        </authorList>
    </citation>
    <scope>NUCLEOTIDE SEQUENCE [LARGE SCALE GENOMIC DNA]</scope>
</reference>
<evidence type="ECO:0000313" key="2">
    <source>
        <dbReference type="EMBL" id="GBN54541.1"/>
    </source>
</evidence>
<feature type="region of interest" description="Disordered" evidence="1">
    <location>
        <begin position="44"/>
        <end position="76"/>
    </location>
</feature>
<organism evidence="2 3">
    <name type="scientific">Araneus ventricosus</name>
    <name type="common">Orbweaver spider</name>
    <name type="synonym">Epeira ventricosa</name>
    <dbReference type="NCBI Taxonomy" id="182803"/>
    <lineage>
        <taxon>Eukaryota</taxon>
        <taxon>Metazoa</taxon>
        <taxon>Ecdysozoa</taxon>
        <taxon>Arthropoda</taxon>
        <taxon>Chelicerata</taxon>
        <taxon>Arachnida</taxon>
        <taxon>Araneae</taxon>
        <taxon>Araneomorphae</taxon>
        <taxon>Entelegynae</taxon>
        <taxon>Araneoidea</taxon>
        <taxon>Araneidae</taxon>
        <taxon>Araneus</taxon>
    </lineage>
</organism>
<dbReference type="EMBL" id="BGPR01012095">
    <property type="protein sequence ID" value="GBN54541.1"/>
    <property type="molecule type" value="Genomic_DNA"/>
</dbReference>